<reference evidence="1" key="1">
    <citation type="journal article" date="2014" name="Front. Microbiol.">
        <title>High frequency of phylogenetically diverse reductive dehalogenase-homologous genes in deep subseafloor sedimentary metagenomes.</title>
        <authorList>
            <person name="Kawai M."/>
            <person name="Futagami T."/>
            <person name="Toyoda A."/>
            <person name="Takaki Y."/>
            <person name="Nishi S."/>
            <person name="Hori S."/>
            <person name="Arai W."/>
            <person name="Tsubouchi T."/>
            <person name="Morono Y."/>
            <person name="Uchiyama I."/>
            <person name="Ito T."/>
            <person name="Fujiyama A."/>
            <person name="Inagaki F."/>
            <person name="Takami H."/>
        </authorList>
    </citation>
    <scope>NUCLEOTIDE SEQUENCE</scope>
    <source>
        <strain evidence="1">Expedition CK06-06</strain>
    </source>
</reference>
<sequence length="44" mass="4928">DLNPRPVMCYDSGVSFNNLSLWLKKLVLRRNGIMAAHKLSSPKG</sequence>
<proteinExistence type="predicted"/>
<comment type="caution">
    <text evidence="1">The sequence shown here is derived from an EMBL/GenBank/DDBJ whole genome shotgun (WGS) entry which is preliminary data.</text>
</comment>
<name>X1VSZ3_9ZZZZ</name>
<gene>
    <name evidence="1" type="ORF">S12H4_49538</name>
</gene>
<protein>
    <submittedName>
        <fullName evidence="1">Uncharacterized protein</fullName>
    </submittedName>
</protein>
<organism evidence="1">
    <name type="scientific">marine sediment metagenome</name>
    <dbReference type="NCBI Taxonomy" id="412755"/>
    <lineage>
        <taxon>unclassified sequences</taxon>
        <taxon>metagenomes</taxon>
        <taxon>ecological metagenomes</taxon>
    </lineage>
</organism>
<accession>X1VSZ3</accession>
<dbReference type="AlphaFoldDB" id="X1VSZ3"/>
<evidence type="ECO:0000313" key="1">
    <source>
        <dbReference type="EMBL" id="GAJ12965.1"/>
    </source>
</evidence>
<feature type="non-terminal residue" evidence="1">
    <location>
        <position position="1"/>
    </location>
</feature>
<dbReference type="EMBL" id="BARW01031091">
    <property type="protein sequence ID" value="GAJ12965.1"/>
    <property type="molecule type" value="Genomic_DNA"/>
</dbReference>